<name>A0A4C1T162_EUMVA</name>
<proteinExistence type="predicted"/>
<evidence type="ECO:0000313" key="2">
    <source>
        <dbReference type="Proteomes" id="UP000299102"/>
    </source>
</evidence>
<comment type="caution">
    <text evidence="1">The sequence shown here is derived from an EMBL/GenBank/DDBJ whole genome shotgun (WGS) entry which is preliminary data.</text>
</comment>
<accession>A0A4C1T162</accession>
<protein>
    <submittedName>
        <fullName evidence="1">Uncharacterized protein</fullName>
    </submittedName>
</protein>
<dbReference type="OrthoDB" id="5412539at2759"/>
<evidence type="ECO:0000313" key="1">
    <source>
        <dbReference type="EMBL" id="GBP07864.1"/>
    </source>
</evidence>
<organism evidence="1 2">
    <name type="scientific">Eumeta variegata</name>
    <name type="common">Bagworm moth</name>
    <name type="synonym">Eumeta japonica</name>
    <dbReference type="NCBI Taxonomy" id="151549"/>
    <lineage>
        <taxon>Eukaryota</taxon>
        <taxon>Metazoa</taxon>
        <taxon>Ecdysozoa</taxon>
        <taxon>Arthropoda</taxon>
        <taxon>Hexapoda</taxon>
        <taxon>Insecta</taxon>
        <taxon>Pterygota</taxon>
        <taxon>Neoptera</taxon>
        <taxon>Endopterygota</taxon>
        <taxon>Lepidoptera</taxon>
        <taxon>Glossata</taxon>
        <taxon>Ditrysia</taxon>
        <taxon>Tineoidea</taxon>
        <taxon>Psychidae</taxon>
        <taxon>Oiketicinae</taxon>
        <taxon>Eumeta</taxon>
    </lineage>
</organism>
<keyword evidence="2" id="KW-1185">Reference proteome</keyword>
<dbReference type="EMBL" id="BGZK01000028">
    <property type="protein sequence ID" value="GBP07864.1"/>
    <property type="molecule type" value="Genomic_DNA"/>
</dbReference>
<gene>
    <name evidence="1" type="ORF">EVAR_78039_1</name>
</gene>
<reference evidence="1 2" key="1">
    <citation type="journal article" date="2019" name="Commun. Biol.">
        <title>The bagworm genome reveals a unique fibroin gene that provides high tensile strength.</title>
        <authorList>
            <person name="Kono N."/>
            <person name="Nakamura H."/>
            <person name="Ohtoshi R."/>
            <person name="Tomita M."/>
            <person name="Numata K."/>
            <person name="Arakawa K."/>
        </authorList>
    </citation>
    <scope>NUCLEOTIDE SEQUENCE [LARGE SCALE GENOMIC DNA]</scope>
</reference>
<dbReference type="Proteomes" id="UP000299102">
    <property type="component" value="Unassembled WGS sequence"/>
</dbReference>
<sequence>MKHHSIRLFINGLQNSSTVVCDEFRDGRPSTVMNNEDTDALHRMIKTDRHVTCHEIWSSLGKTDISIGTDTELDSKIGTEMGVESRSKLRVGSGLEKIIAKLSLGYYDASG</sequence>
<dbReference type="AlphaFoldDB" id="A0A4C1T162"/>